<evidence type="ECO:0000256" key="8">
    <source>
        <dbReference type="ARBA" id="ARBA00023022"/>
    </source>
</evidence>
<dbReference type="GO" id="GO:0042742">
    <property type="term" value="P:defense response to bacterium"/>
    <property type="evidence" value="ECO:0007669"/>
    <property type="project" value="UniProtKB-KW"/>
</dbReference>
<dbReference type="GO" id="GO:0031731">
    <property type="term" value="F:CCR6 chemokine receptor binding"/>
    <property type="evidence" value="ECO:0007669"/>
    <property type="project" value="TreeGrafter"/>
</dbReference>
<sequence length="77" mass="8668">MRILFLLLAVLFVVLQAVAGQRYIPRPIDTCRLRNGICTPGICRRPYYWIGTCNNGMGSCCARYVEVQGILMAMCHS</sequence>
<dbReference type="AlphaFoldDB" id="A0A3G1AYA4"/>
<evidence type="ECO:0000256" key="2">
    <source>
        <dbReference type="ARBA" id="ARBA00004613"/>
    </source>
</evidence>
<dbReference type="PANTHER" id="PTHR20515:SF20">
    <property type="entry name" value="GALLINACIN-1-RELATED"/>
    <property type="match status" value="1"/>
</dbReference>
<evidence type="ECO:0000259" key="11">
    <source>
        <dbReference type="Pfam" id="PF00711"/>
    </source>
</evidence>
<feature type="chain" id="PRO_5018057797" evidence="10">
    <location>
        <begin position="21"/>
        <end position="77"/>
    </location>
</feature>
<dbReference type="GO" id="GO:0005615">
    <property type="term" value="C:extracellular space"/>
    <property type="evidence" value="ECO:0007669"/>
    <property type="project" value="TreeGrafter"/>
</dbReference>
<accession>A0A3G1AYA4</accession>
<dbReference type="PANTHER" id="PTHR20515">
    <property type="entry name" value="BETA-DEFENSIN"/>
    <property type="match status" value="1"/>
</dbReference>
<evidence type="ECO:0000256" key="7">
    <source>
        <dbReference type="ARBA" id="ARBA00022940"/>
    </source>
</evidence>
<keyword evidence="9" id="KW-1015">Disulfide bond</keyword>
<dbReference type="InterPro" id="IPR001855">
    <property type="entry name" value="Defensin_beta-like"/>
</dbReference>
<keyword evidence="8" id="KW-0044">Antibiotic</keyword>
<dbReference type="SUPFAM" id="SSF57392">
    <property type="entry name" value="Defensin-like"/>
    <property type="match status" value="1"/>
</dbReference>
<dbReference type="GO" id="GO:0042056">
    <property type="term" value="F:chemoattractant activity"/>
    <property type="evidence" value="ECO:0007669"/>
    <property type="project" value="TreeGrafter"/>
</dbReference>
<proteinExistence type="inferred from homology"/>
<dbReference type="GO" id="GO:0060326">
    <property type="term" value="P:cell chemotaxis"/>
    <property type="evidence" value="ECO:0007669"/>
    <property type="project" value="TreeGrafter"/>
</dbReference>
<evidence type="ECO:0000256" key="4">
    <source>
        <dbReference type="ARBA" id="ARBA00022525"/>
    </source>
</evidence>
<comment type="subcellular location">
    <subcellularLocation>
        <location evidence="1">Cytoplasmic granule</location>
    </subcellularLocation>
    <subcellularLocation>
        <location evidence="2">Secreted</location>
    </subcellularLocation>
</comment>
<dbReference type="EMBL" id="KJ777684">
    <property type="protein sequence ID" value="AJW76445.1"/>
    <property type="molecule type" value="Genomic_DNA"/>
</dbReference>
<evidence type="ECO:0000256" key="9">
    <source>
        <dbReference type="ARBA" id="ARBA00023157"/>
    </source>
</evidence>
<keyword evidence="7" id="KW-0211">Defensin</keyword>
<keyword evidence="4" id="KW-0964">Secreted</keyword>
<dbReference type="Pfam" id="PF00711">
    <property type="entry name" value="Defensin_beta"/>
    <property type="match status" value="1"/>
</dbReference>
<evidence type="ECO:0000313" key="12">
    <source>
        <dbReference type="EMBL" id="AJW76445.1"/>
    </source>
</evidence>
<name>A0A3G1AYA4_CHRPC</name>
<feature type="domain" description="Beta-defensin-like" evidence="11">
    <location>
        <begin position="29"/>
        <end position="61"/>
    </location>
</feature>
<evidence type="ECO:0000256" key="3">
    <source>
        <dbReference type="ARBA" id="ARBA00007371"/>
    </source>
</evidence>
<feature type="signal peptide" evidence="10">
    <location>
        <begin position="1"/>
        <end position="20"/>
    </location>
</feature>
<organism evidence="12">
    <name type="scientific">Chrysolophus pictus</name>
    <name type="common">Golden pheasant</name>
    <name type="synonym">Phasianus pictus</name>
    <dbReference type="NCBI Taxonomy" id="9089"/>
    <lineage>
        <taxon>Eukaryota</taxon>
        <taxon>Metazoa</taxon>
        <taxon>Chordata</taxon>
        <taxon>Craniata</taxon>
        <taxon>Vertebrata</taxon>
        <taxon>Euteleostomi</taxon>
        <taxon>Archelosauria</taxon>
        <taxon>Archosauria</taxon>
        <taxon>Dinosauria</taxon>
        <taxon>Saurischia</taxon>
        <taxon>Theropoda</taxon>
        <taxon>Coelurosauria</taxon>
        <taxon>Aves</taxon>
        <taxon>Neognathae</taxon>
        <taxon>Galloanserae</taxon>
        <taxon>Galliformes</taxon>
        <taxon>Phasianidae</taxon>
        <taxon>Phasianinae</taxon>
        <taxon>Chrysolophus</taxon>
    </lineage>
</organism>
<reference evidence="12" key="1">
    <citation type="journal article" date="2015" name="Sci. Bull.">
        <title>Genomic structure and evolution of beta-defensin genes in the golden pheasant and hwamei.</title>
        <authorList>
            <person name="Chen H."/>
            <person name="Ma M.-Y."/>
            <person name="Sun L."/>
            <person name="Fang S.-G."/>
            <person name="Wan Q.-H."/>
        </authorList>
    </citation>
    <scope>NUCLEOTIDE SEQUENCE</scope>
</reference>
<keyword evidence="5" id="KW-0929">Antimicrobial</keyword>
<evidence type="ECO:0000256" key="10">
    <source>
        <dbReference type="SAM" id="SignalP"/>
    </source>
</evidence>
<evidence type="ECO:0000256" key="5">
    <source>
        <dbReference type="ARBA" id="ARBA00022529"/>
    </source>
</evidence>
<evidence type="ECO:0000256" key="6">
    <source>
        <dbReference type="ARBA" id="ARBA00022729"/>
    </source>
</evidence>
<keyword evidence="6 10" id="KW-0732">Signal</keyword>
<comment type="similarity">
    <text evidence="3">Belongs to the beta-defensin family.</text>
</comment>
<protein>
    <submittedName>
        <fullName evidence="12">Beta-defensin 167</fullName>
    </submittedName>
</protein>
<evidence type="ECO:0000256" key="1">
    <source>
        <dbReference type="ARBA" id="ARBA00004463"/>
    </source>
</evidence>